<dbReference type="PROSITE" id="PS51257">
    <property type="entry name" value="PROKAR_LIPOPROTEIN"/>
    <property type="match status" value="1"/>
</dbReference>
<reference evidence="1 2" key="1">
    <citation type="journal article" date="2009" name="Nature">
        <title>The Sorghum bicolor genome and the diversification of grasses.</title>
        <authorList>
            <person name="Paterson A.H."/>
            <person name="Bowers J.E."/>
            <person name="Bruggmann R."/>
            <person name="Dubchak I."/>
            <person name="Grimwood J."/>
            <person name="Gundlach H."/>
            <person name="Haberer G."/>
            <person name="Hellsten U."/>
            <person name="Mitros T."/>
            <person name="Poliakov A."/>
            <person name="Schmutz J."/>
            <person name="Spannagl M."/>
            <person name="Tang H."/>
            <person name="Wang X."/>
            <person name="Wicker T."/>
            <person name="Bharti A.K."/>
            <person name="Chapman J."/>
            <person name="Feltus F.A."/>
            <person name="Gowik U."/>
            <person name="Grigoriev I.V."/>
            <person name="Lyons E."/>
            <person name="Maher C.A."/>
            <person name="Martis M."/>
            <person name="Narechania A."/>
            <person name="Otillar R.P."/>
            <person name="Penning B.W."/>
            <person name="Salamov A.A."/>
            <person name="Wang Y."/>
            <person name="Zhang L."/>
            <person name="Carpita N.C."/>
            <person name="Freeling M."/>
            <person name="Gingle A.R."/>
            <person name="Hash C.T."/>
            <person name="Keller B."/>
            <person name="Klein P."/>
            <person name="Kresovich S."/>
            <person name="McCann M.C."/>
            <person name="Ming R."/>
            <person name="Peterson D.G."/>
            <person name="Mehboob-ur-Rahman"/>
            <person name="Ware D."/>
            <person name="Westhoff P."/>
            <person name="Mayer K.F."/>
            <person name="Messing J."/>
            <person name="Rokhsar D.S."/>
        </authorList>
    </citation>
    <scope>NUCLEOTIDE SEQUENCE [LARGE SCALE GENOMIC DNA]</scope>
    <source>
        <strain evidence="2">cv. BTx623</strain>
    </source>
</reference>
<evidence type="ECO:0000313" key="2">
    <source>
        <dbReference type="Proteomes" id="UP000000768"/>
    </source>
</evidence>
<dbReference type="Proteomes" id="UP000000768">
    <property type="component" value="Chromosome 1"/>
</dbReference>
<keyword evidence="2" id="KW-1185">Reference proteome</keyword>
<organism evidence="1 2">
    <name type="scientific">Sorghum bicolor</name>
    <name type="common">Sorghum</name>
    <name type="synonym">Sorghum vulgare</name>
    <dbReference type="NCBI Taxonomy" id="4558"/>
    <lineage>
        <taxon>Eukaryota</taxon>
        <taxon>Viridiplantae</taxon>
        <taxon>Streptophyta</taxon>
        <taxon>Embryophyta</taxon>
        <taxon>Tracheophyta</taxon>
        <taxon>Spermatophyta</taxon>
        <taxon>Magnoliopsida</taxon>
        <taxon>Liliopsida</taxon>
        <taxon>Poales</taxon>
        <taxon>Poaceae</taxon>
        <taxon>PACMAD clade</taxon>
        <taxon>Panicoideae</taxon>
        <taxon>Andropogonodae</taxon>
        <taxon>Andropogoneae</taxon>
        <taxon>Sorghinae</taxon>
        <taxon>Sorghum</taxon>
    </lineage>
</organism>
<dbReference type="ExpressionAtlas" id="A0A1B6QLZ9">
    <property type="expression patterns" value="baseline and differential"/>
</dbReference>
<gene>
    <name evidence="1" type="ORF">SORBI_3001G299300</name>
</gene>
<dbReference type="EMBL" id="CM000760">
    <property type="protein sequence ID" value="KXG38925.1"/>
    <property type="molecule type" value="Genomic_DNA"/>
</dbReference>
<evidence type="ECO:0000313" key="1">
    <source>
        <dbReference type="EMBL" id="KXG38925.1"/>
    </source>
</evidence>
<dbReference type="Gramene" id="KXG38925">
    <property type="protein sequence ID" value="KXG38925"/>
    <property type="gene ID" value="SORBI_3001G299300"/>
</dbReference>
<proteinExistence type="predicted"/>
<dbReference type="InParanoid" id="A0A1B6QLZ9"/>
<reference evidence="2" key="2">
    <citation type="journal article" date="2018" name="Plant J.">
        <title>The Sorghum bicolor reference genome: improved assembly, gene annotations, a transcriptome atlas, and signatures of genome organization.</title>
        <authorList>
            <person name="McCormick R.F."/>
            <person name="Truong S.K."/>
            <person name="Sreedasyam A."/>
            <person name="Jenkins J."/>
            <person name="Shu S."/>
            <person name="Sims D."/>
            <person name="Kennedy M."/>
            <person name="Amirebrahimi M."/>
            <person name="Weers B.D."/>
            <person name="McKinley B."/>
            <person name="Mattison A."/>
            <person name="Morishige D.T."/>
            <person name="Grimwood J."/>
            <person name="Schmutz J."/>
            <person name="Mullet J.E."/>
        </authorList>
    </citation>
    <scope>NUCLEOTIDE SEQUENCE [LARGE SCALE GENOMIC DNA]</scope>
    <source>
        <strain evidence="2">cv. BTx623</strain>
    </source>
</reference>
<sequence length="75" mass="8378">MRGTGFFLAANSAHVVPQIAVAACMYKSMEKTEKKRTGKNTEIKMLFPIPTCMYKTKRLPDTCENNQACQMSSQA</sequence>
<accession>A0A1B6QLZ9</accession>
<protein>
    <submittedName>
        <fullName evidence="1">Uncharacterized protein</fullName>
    </submittedName>
</protein>
<name>A0A1B6QLZ9_SORBI</name>
<dbReference type="AlphaFoldDB" id="A0A1B6QLZ9"/>